<proteinExistence type="predicted"/>
<name>G1XK66_ARTOA</name>
<evidence type="ECO:0000313" key="4">
    <source>
        <dbReference type="Proteomes" id="UP000008784"/>
    </source>
</evidence>
<feature type="compositionally biased region" description="Low complexity" evidence="1">
    <location>
        <begin position="290"/>
        <end position="307"/>
    </location>
</feature>
<dbReference type="EMBL" id="ADOT01000191">
    <property type="protein sequence ID" value="EGX46523.1"/>
    <property type="molecule type" value="Genomic_DNA"/>
</dbReference>
<keyword evidence="4" id="KW-1185">Reference proteome</keyword>
<dbReference type="HOGENOM" id="CLU_393780_0_0_1"/>
<sequence>MVCLLLAATLLFAVAGNSQLTATTTTLFSTFRRTKTILRGTCGSNLDVLPLCDNIQWGSFNSRTQDKASTSQMTNPSTSAPDTTSSFSQSTIVSTSTVSSNAGAPTEFRLRALIPGFDDAYVNTTYNGPIIIDVDAENRLLQRDDLLNNPIPRVVNNADFKLTPEGTISAISANQRLVVYRRQTSSVGTPNDYGDVLILRGNTLADNDLSRNWYFKGCSLDLQNPSTFQLYRVYLLQIERTRYAVKMGAVGAQVPLTFEAYDLCYEPAVRSSTSTSSARTTLPISSVISSSLSSSYRPPSTSSDLSSNVPESSPAMISSTPLSSLSSETSSSSYMQSPSSSASSVMLNAYDIITLEALYSFCSNLLRSTVTSTSSTVTSSSSAEVSTKIITSSELVVCTSSHIEYVSTSYIPTETSVTDLRQKKASIAKRQEPYTTPAPLTSFNDAEVRAGCSSAIAAPTTTVDSTTTSVVVIPYPSTTDFSSTETSYSTELVSSTIQSVLTSTIAANGYYKMKNDSLGTFDNYYFWIDPKNHQGTLPDTTPIANTTRETFWQAIWDGTSGGWRLRYDWWRFINGVNTTESFYLVYFTTIPNPQRIQARWLGITKNTAIVGAGKMLQYTLFDINDGYATIRPSLEGTRTTLWTCLDGGTAQRPPSFWYYASTGWTDFVNTALDGPNDNGQYVTYTLHDCVVVPGFHILGW</sequence>
<feature type="compositionally biased region" description="Polar residues" evidence="1">
    <location>
        <begin position="66"/>
        <end position="82"/>
    </location>
</feature>
<feature type="signal peptide" evidence="2">
    <location>
        <begin position="1"/>
        <end position="18"/>
    </location>
</feature>
<dbReference type="OMA" id="NGAYDIA"/>
<dbReference type="InParanoid" id="G1XK66"/>
<organism evidence="3 4">
    <name type="scientific">Arthrobotrys oligospora (strain ATCC 24927 / CBS 115.81 / DSM 1491)</name>
    <name type="common">Nematode-trapping fungus</name>
    <name type="synonym">Didymozoophaga oligospora</name>
    <dbReference type="NCBI Taxonomy" id="756982"/>
    <lineage>
        <taxon>Eukaryota</taxon>
        <taxon>Fungi</taxon>
        <taxon>Dikarya</taxon>
        <taxon>Ascomycota</taxon>
        <taxon>Pezizomycotina</taxon>
        <taxon>Orbiliomycetes</taxon>
        <taxon>Orbiliales</taxon>
        <taxon>Orbiliaceae</taxon>
        <taxon>Orbilia</taxon>
        <taxon>Orbilia oligospora</taxon>
    </lineage>
</organism>
<feature type="region of interest" description="Disordered" evidence="1">
    <location>
        <begin position="66"/>
        <end position="87"/>
    </location>
</feature>
<gene>
    <name evidence="3" type="ORF">AOL_s00109g95</name>
</gene>
<keyword evidence="2" id="KW-0732">Signal</keyword>
<dbReference type="GeneID" id="22895973"/>
<accession>G1XK66</accession>
<comment type="caution">
    <text evidence="3">The sequence shown here is derived from an EMBL/GenBank/DDBJ whole genome shotgun (WGS) entry which is preliminary data.</text>
</comment>
<feature type="region of interest" description="Disordered" evidence="1">
    <location>
        <begin position="290"/>
        <end position="340"/>
    </location>
</feature>
<reference evidence="3 4" key="1">
    <citation type="journal article" date="2011" name="PLoS Pathog.">
        <title>Genomic and proteomic analyses of the fungus Arthrobotrys oligospora provide insights into nematode-trap formation.</title>
        <authorList>
            <person name="Yang J."/>
            <person name="Wang L."/>
            <person name="Ji X."/>
            <person name="Feng Y."/>
            <person name="Li X."/>
            <person name="Zou C."/>
            <person name="Xu J."/>
            <person name="Ren Y."/>
            <person name="Mi Q."/>
            <person name="Wu J."/>
            <person name="Liu S."/>
            <person name="Liu Y."/>
            <person name="Huang X."/>
            <person name="Wang H."/>
            <person name="Niu X."/>
            <person name="Li J."/>
            <person name="Liang L."/>
            <person name="Luo Y."/>
            <person name="Ji K."/>
            <person name="Zhou W."/>
            <person name="Yu Z."/>
            <person name="Li G."/>
            <person name="Liu Y."/>
            <person name="Li L."/>
            <person name="Qiao M."/>
            <person name="Feng L."/>
            <person name="Zhang K.-Q."/>
        </authorList>
    </citation>
    <scope>NUCLEOTIDE SEQUENCE [LARGE SCALE GENOMIC DNA]</scope>
    <source>
        <strain evidence="4">ATCC 24927 / CBS 115.81 / DSM 1491</strain>
    </source>
</reference>
<evidence type="ECO:0000313" key="3">
    <source>
        <dbReference type="EMBL" id="EGX46523.1"/>
    </source>
</evidence>
<dbReference type="AlphaFoldDB" id="G1XK66"/>
<protein>
    <recommendedName>
        <fullName evidence="5">GLEYA adhesin domain-containing protein</fullName>
    </recommendedName>
</protein>
<feature type="compositionally biased region" description="Polar residues" evidence="1">
    <location>
        <begin position="308"/>
        <end position="317"/>
    </location>
</feature>
<evidence type="ECO:0000256" key="2">
    <source>
        <dbReference type="SAM" id="SignalP"/>
    </source>
</evidence>
<feature type="compositionally biased region" description="Low complexity" evidence="1">
    <location>
        <begin position="318"/>
        <end position="340"/>
    </location>
</feature>
<evidence type="ECO:0000256" key="1">
    <source>
        <dbReference type="SAM" id="MobiDB-lite"/>
    </source>
</evidence>
<evidence type="ECO:0008006" key="5">
    <source>
        <dbReference type="Google" id="ProtNLM"/>
    </source>
</evidence>
<dbReference type="Proteomes" id="UP000008784">
    <property type="component" value="Unassembled WGS sequence"/>
</dbReference>
<feature type="chain" id="PRO_5003427787" description="GLEYA adhesin domain-containing protein" evidence="2">
    <location>
        <begin position="19"/>
        <end position="700"/>
    </location>
</feature>
<dbReference type="RefSeq" id="XP_011124878.1">
    <property type="nucleotide sequence ID" value="XM_011126576.1"/>
</dbReference>
<dbReference type="OrthoDB" id="5385036at2759"/>